<gene>
    <name evidence="6" type="primary">ahpD</name>
    <name evidence="8" type="ORF">JOF53_003825</name>
</gene>
<sequence>MTLSVLRGALPAYAEDLRHNLGEVLDHSPLTGQQLWGTVLAVAVTAGEPTVLRAVLAEAGEHLSTQAVDAAKAAASVMAMNNVFYRAKHLLADEEYGRIPGRLRMKVVARPGVAKLDFELWCVAASAVNNCQICLETHERNLRRAGVPAETVHEVLRVAAVVHAVIVVQRAETALAER</sequence>
<keyword evidence="5 6" id="KW-0676">Redox-active center</keyword>
<keyword evidence="4 6" id="KW-1015">Disulfide bond</keyword>
<protein>
    <recommendedName>
        <fullName evidence="6">Alkyl hydroperoxide reductase AhpD</fullName>
        <ecNumber evidence="6">1.11.1.28</ecNumber>
    </recommendedName>
    <alternativeName>
        <fullName evidence="6">Alkylhydroperoxidase AhpD</fullName>
    </alternativeName>
</protein>
<comment type="caution">
    <text evidence="8">The sequence shown here is derived from an EMBL/GenBank/DDBJ whole genome shotgun (WGS) entry which is preliminary data.</text>
</comment>
<organism evidence="8 9">
    <name type="scientific">Crossiella equi</name>
    <dbReference type="NCBI Taxonomy" id="130796"/>
    <lineage>
        <taxon>Bacteria</taxon>
        <taxon>Bacillati</taxon>
        <taxon>Actinomycetota</taxon>
        <taxon>Actinomycetes</taxon>
        <taxon>Pseudonocardiales</taxon>
        <taxon>Pseudonocardiaceae</taxon>
        <taxon>Crossiella</taxon>
    </lineage>
</organism>
<dbReference type="Pfam" id="PF02627">
    <property type="entry name" value="CMD"/>
    <property type="match status" value="1"/>
</dbReference>
<dbReference type="InterPro" id="IPR004674">
    <property type="entry name" value="AhpD"/>
</dbReference>
<evidence type="ECO:0000256" key="2">
    <source>
        <dbReference type="ARBA" id="ARBA00022862"/>
    </source>
</evidence>
<feature type="disulfide bond" description="Interchain (with AhpC); in linked form" evidence="6">
    <location>
        <position position="134"/>
    </location>
</feature>
<dbReference type="NCBIfam" id="TIGR00778">
    <property type="entry name" value="ahpD_dom"/>
    <property type="match status" value="1"/>
</dbReference>
<dbReference type="InterPro" id="IPR003779">
    <property type="entry name" value="CMD-like"/>
</dbReference>
<comment type="similarity">
    <text evidence="6">Belongs to the AhpD family.</text>
</comment>
<keyword evidence="2 6" id="KW-0049">Antioxidant</keyword>
<keyword evidence="3 6" id="KW-0560">Oxidoreductase</keyword>
<evidence type="ECO:0000256" key="3">
    <source>
        <dbReference type="ARBA" id="ARBA00023002"/>
    </source>
</evidence>
<dbReference type="Gene3D" id="1.20.1290.10">
    <property type="entry name" value="AhpD-like"/>
    <property type="match status" value="1"/>
</dbReference>
<evidence type="ECO:0000313" key="8">
    <source>
        <dbReference type="EMBL" id="MBP2474953.1"/>
    </source>
</evidence>
<dbReference type="PANTHER" id="PTHR33930">
    <property type="entry name" value="ALKYL HYDROPEROXIDE REDUCTASE AHPD"/>
    <property type="match status" value="1"/>
</dbReference>
<dbReference type="SUPFAM" id="SSF69118">
    <property type="entry name" value="AhpD-like"/>
    <property type="match status" value="1"/>
</dbReference>
<feature type="domain" description="Carboxymuconolactone decarboxylase-like" evidence="7">
    <location>
        <begin position="95"/>
        <end position="176"/>
    </location>
</feature>
<name>A0ABS5AED4_9PSEU</name>
<dbReference type="RefSeq" id="WP_086782135.1">
    <property type="nucleotide sequence ID" value="NZ_JAGIOO010000001.1"/>
</dbReference>
<dbReference type="Proteomes" id="UP001519363">
    <property type="component" value="Unassembled WGS sequence"/>
</dbReference>
<evidence type="ECO:0000256" key="4">
    <source>
        <dbReference type="ARBA" id="ARBA00023157"/>
    </source>
</evidence>
<feature type="disulfide bond" evidence="6">
    <location>
        <begin position="131"/>
        <end position="134"/>
    </location>
</feature>
<dbReference type="EC" id="1.11.1.28" evidence="6"/>
<dbReference type="PANTHER" id="PTHR33930:SF7">
    <property type="entry name" value="ALKYL HYDROPEROXIDE REDUCTASE AHPD"/>
    <property type="match status" value="1"/>
</dbReference>
<comment type="function">
    <text evidence="6">Antioxidant protein with alkyl hydroperoxidase activity. Required for the reduction of the AhpC active site cysteine residues and for the regeneration of the AhpC enzyme activity.</text>
</comment>
<comment type="subunit">
    <text evidence="6">Homotrimer.</text>
</comment>
<evidence type="ECO:0000256" key="5">
    <source>
        <dbReference type="ARBA" id="ARBA00023284"/>
    </source>
</evidence>
<keyword evidence="9" id="KW-1185">Reference proteome</keyword>
<feature type="active site" description="Proton donor" evidence="6">
    <location>
        <position position="131"/>
    </location>
</feature>
<reference evidence="8 9" key="1">
    <citation type="submission" date="2021-03" db="EMBL/GenBank/DDBJ databases">
        <title>Sequencing the genomes of 1000 actinobacteria strains.</title>
        <authorList>
            <person name="Klenk H.-P."/>
        </authorList>
    </citation>
    <scope>NUCLEOTIDE SEQUENCE [LARGE SCALE GENOMIC DNA]</scope>
    <source>
        <strain evidence="8 9">DSM 44580</strain>
    </source>
</reference>
<proteinExistence type="inferred from homology"/>
<evidence type="ECO:0000259" key="7">
    <source>
        <dbReference type="Pfam" id="PF02627"/>
    </source>
</evidence>
<evidence type="ECO:0000256" key="1">
    <source>
        <dbReference type="ARBA" id="ARBA00022559"/>
    </source>
</evidence>
<dbReference type="EMBL" id="JAGIOO010000001">
    <property type="protein sequence ID" value="MBP2474953.1"/>
    <property type="molecule type" value="Genomic_DNA"/>
</dbReference>
<accession>A0ABS5AED4</accession>
<dbReference type="NCBIfam" id="TIGR00777">
    <property type="entry name" value="ahpD"/>
    <property type="match status" value="1"/>
</dbReference>
<feature type="active site" description="Cysteine sulfenic acid (-SOH) intermediate" evidence="6">
    <location>
        <position position="134"/>
    </location>
</feature>
<comment type="catalytic activity">
    <reaction evidence="6">
        <text>N(6)-[(R)-dihydrolipoyl]-L-lysyl-[lipoyl-carrier protein] + a hydroperoxide = N(6)-[(R)-lipoyl]-L-lysyl-[lipoyl-carrier protein] + an alcohol + H2O</text>
        <dbReference type="Rhea" id="RHEA:62636"/>
        <dbReference type="Rhea" id="RHEA-COMP:10502"/>
        <dbReference type="Rhea" id="RHEA-COMP:16355"/>
        <dbReference type="ChEBI" id="CHEBI:15377"/>
        <dbReference type="ChEBI" id="CHEBI:30879"/>
        <dbReference type="ChEBI" id="CHEBI:35924"/>
        <dbReference type="ChEBI" id="CHEBI:83099"/>
        <dbReference type="ChEBI" id="CHEBI:83100"/>
        <dbReference type="EC" id="1.11.1.28"/>
    </reaction>
</comment>
<dbReference type="HAMAP" id="MF_01676">
    <property type="entry name" value="AhpD"/>
    <property type="match status" value="1"/>
</dbReference>
<evidence type="ECO:0000256" key="6">
    <source>
        <dbReference type="HAMAP-Rule" id="MF_01676"/>
    </source>
</evidence>
<evidence type="ECO:0000313" key="9">
    <source>
        <dbReference type="Proteomes" id="UP001519363"/>
    </source>
</evidence>
<dbReference type="InterPro" id="IPR029032">
    <property type="entry name" value="AhpD-like"/>
</dbReference>
<keyword evidence="1 6" id="KW-0575">Peroxidase</keyword>
<dbReference type="InterPro" id="IPR004675">
    <property type="entry name" value="AhpD_core"/>
</dbReference>